<dbReference type="Pfam" id="PF07690">
    <property type="entry name" value="MFS_1"/>
    <property type="match status" value="1"/>
</dbReference>
<evidence type="ECO:0000256" key="3">
    <source>
        <dbReference type="ARBA" id="ARBA00023136"/>
    </source>
</evidence>
<reference evidence="5 6" key="1">
    <citation type="submission" date="2018-07" db="EMBL/GenBank/DDBJ databases">
        <title>Freshwater and sediment microbial communities from various areas in North America, analyzing microbe dynamics in response to fracking.</title>
        <authorList>
            <person name="Lamendella R."/>
        </authorList>
    </citation>
    <scope>NUCLEOTIDE SEQUENCE [LARGE SCALE GENOMIC DNA]</scope>
    <source>
        <strain evidence="5 6">160A</strain>
    </source>
</reference>
<feature type="transmembrane region" description="Helical" evidence="4">
    <location>
        <begin position="191"/>
        <end position="210"/>
    </location>
</feature>
<evidence type="ECO:0000313" key="6">
    <source>
        <dbReference type="Proteomes" id="UP000252733"/>
    </source>
</evidence>
<dbReference type="RefSeq" id="WP_106151715.1">
    <property type="nucleotide sequence ID" value="NZ_PVTS01000002.1"/>
</dbReference>
<proteinExistence type="predicted"/>
<feature type="transmembrane region" description="Helical" evidence="4">
    <location>
        <begin position="341"/>
        <end position="361"/>
    </location>
</feature>
<dbReference type="Proteomes" id="UP000252733">
    <property type="component" value="Unassembled WGS sequence"/>
</dbReference>
<dbReference type="InterPro" id="IPR036259">
    <property type="entry name" value="MFS_trans_sf"/>
</dbReference>
<feature type="transmembrane region" description="Helical" evidence="4">
    <location>
        <begin position="12"/>
        <end position="30"/>
    </location>
</feature>
<dbReference type="Gene3D" id="1.20.1250.20">
    <property type="entry name" value="MFS general substrate transporter like domains"/>
    <property type="match status" value="2"/>
</dbReference>
<evidence type="ECO:0000256" key="1">
    <source>
        <dbReference type="ARBA" id="ARBA00022692"/>
    </source>
</evidence>
<feature type="transmembrane region" description="Helical" evidence="4">
    <location>
        <begin position="119"/>
        <end position="137"/>
    </location>
</feature>
<feature type="transmembrane region" description="Helical" evidence="4">
    <location>
        <begin position="317"/>
        <end position="335"/>
    </location>
</feature>
<dbReference type="PANTHER" id="PTHR11360:SF308">
    <property type="entry name" value="BLL3089 PROTEIN"/>
    <property type="match status" value="1"/>
</dbReference>
<dbReference type="InterPro" id="IPR011701">
    <property type="entry name" value="MFS"/>
</dbReference>
<feature type="transmembrane region" description="Helical" evidence="4">
    <location>
        <begin position="80"/>
        <end position="99"/>
    </location>
</feature>
<keyword evidence="2 4" id="KW-1133">Transmembrane helix</keyword>
<accession>A0A2T0XS01</accession>
<feature type="transmembrane region" description="Helical" evidence="4">
    <location>
        <begin position="55"/>
        <end position="73"/>
    </location>
</feature>
<dbReference type="PANTHER" id="PTHR11360">
    <property type="entry name" value="MONOCARBOXYLATE TRANSPORTER"/>
    <property type="match status" value="1"/>
</dbReference>
<dbReference type="GO" id="GO:0022857">
    <property type="term" value="F:transmembrane transporter activity"/>
    <property type="evidence" value="ECO:0007669"/>
    <property type="project" value="InterPro"/>
</dbReference>
<keyword evidence="3 4" id="KW-0472">Membrane</keyword>
<feature type="transmembrane region" description="Helical" evidence="4">
    <location>
        <begin position="158"/>
        <end position="179"/>
    </location>
</feature>
<dbReference type="STRING" id="1168289.GCA_000259075_03079"/>
<feature type="transmembrane region" description="Helical" evidence="4">
    <location>
        <begin position="382"/>
        <end position="401"/>
    </location>
</feature>
<comment type="caution">
    <text evidence="5">The sequence shown here is derived from an EMBL/GenBank/DDBJ whole genome shotgun (WGS) entry which is preliminary data.</text>
</comment>
<dbReference type="OrthoDB" id="182417at2"/>
<dbReference type="InterPro" id="IPR050327">
    <property type="entry name" value="Proton-linked_MCT"/>
</dbReference>
<sequence length="434" mass="47909">MKSKTKHIQWPFFYGYVVMVVGTIGIWASVPGQTIGVSTFTDPVKDALGLTRDQFSAAYMVGTFGSSLLLGWAGRWFDRAGARIVAVLSAVMLAGTLFLSSISDVLSESVKSITGIEHWGVPFSIMMVFFFLLRFSGQGVLTMASRNMIMKWFDRYRGRVNAFVSISISLGFSSSPLLFDAIIKDWDWNGAWRILAIGILIIGVLMWIFYRDNPEDMGLVPDGIRGSSNPKHKPMPRLKQFLPKEAFVTRAFWMYAMMMSFNSFFITGLSFHMVDIFTSTGLDREEAVAVFLPISVINVSVSLLFNFLSDSMPLKKLLFVMIGGALVWVVGLIGLSGGWGLWLIIVGSGVSGGLFAVLNSVTWPKLFGRKHLGAISGKAMSMLVFASALAPFFFSLSKTIFKTYTSMGWLGLGFVIIMFIGSFKANDPQPKVVE</sequence>
<keyword evidence="6" id="KW-1185">Reference proteome</keyword>
<name>A0A2T0XS01_9BACT</name>
<dbReference type="EMBL" id="QPIZ01000017">
    <property type="protein sequence ID" value="RCW31635.1"/>
    <property type="molecule type" value="Genomic_DNA"/>
</dbReference>
<keyword evidence="1 4" id="KW-0812">Transmembrane</keyword>
<dbReference type="SUPFAM" id="SSF103473">
    <property type="entry name" value="MFS general substrate transporter"/>
    <property type="match status" value="1"/>
</dbReference>
<evidence type="ECO:0000256" key="4">
    <source>
        <dbReference type="SAM" id="Phobius"/>
    </source>
</evidence>
<feature type="transmembrane region" description="Helical" evidence="4">
    <location>
        <begin position="407"/>
        <end position="425"/>
    </location>
</feature>
<organism evidence="5 6">
    <name type="scientific">Marinilabilia salmonicolor</name>
    <dbReference type="NCBI Taxonomy" id="989"/>
    <lineage>
        <taxon>Bacteria</taxon>
        <taxon>Pseudomonadati</taxon>
        <taxon>Bacteroidota</taxon>
        <taxon>Bacteroidia</taxon>
        <taxon>Marinilabiliales</taxon>
        <taxon>Marinilabiliaceae</taxon>
        <taxon>Marinilabilia</taxon>
    </lineage>
</organism>
<evidence type="ECO:0000256" key="2">
    <source>
        <dbReference type="ARBA" id="ARBA00022989"/>
    </source>
</evidence>
<feature type="transmembrane region" description="Helical" evidence="4">
    <location>
        <begin position="247"/>
        <end position="267"/>
    </location>
</feature>
<dbReference type="AlphaFoldDB" id="A0A2T0XS01"/>
<feature type="transmembrane region" description="Helical" evidence="4">
    <location>
        <begin position="287"/>
        <end position="305"/>
    </location>
</feature>
<gene>
    <name evidence="5" type="ORF">DFO77_11781</name>
</gene>
<protein>
    <submittedName>
        <fullName evidence="5">MFS transporter</fullName>
    </submittedName>
</protein>
<evidence type="ECO:0000313" key="5">
    <source>
        <dbReference type="EMBL" id="RCW31635.1"/>
    </source>
</evidence>